<dbReference type="InterPro" id="IPR006295">
    <property type="entry name" value="DNA_primase_DnaG"/>
</dbReference>
<dbReference type="InterPro" id="IPR050219">
    <property type="entry name" value="DnaG_primase"/>
</dbReference>
<dbReference type="CDD" id="cd03364">
    <property type="entry name" value="TOPRIM_DnaG_primases"/>
    <property type="match status" value="1"/>
</dbReference>
<dbReference type="Gene3D" id="3.90.980.10">
    <property type="entry name" value="DNA primase, catalytic core, N-terminal domain"/>
    <property type="match status" value="1"/>
</dbReference>
<accession>A0A2X2WNN0</accession>
<dbReference type="PROSITE" id="PS50880">
    <property type="entry name" value="TOPRIM"/>
    <property type="match status" value="1"/>
</dbReference>
<dbReference type="FunFam" id="3.90.980.10:FF:000001">
    <property type="entry name" value="DNA primase"/>
    <property type="match status" value="1"/>
</dbReference>
<keyword evidence="11" id="KW-0804">Transcription</keyword>
<keyword evidence="7" id="KW-0863">Zinc-finger</keyword>
<gene>
    <name evidence="13" type="primary">dnaG</name>
    <name evidence="13" type="ORF">NCTC10786_04272</name>
</gene>
<evidence type="ECO:0000256" key="5">
    <source>
        <dbReference type="ARBA" id="ARBA00022705"/>
    </source>
</evidence>
<evidence type="ECO:0000256" key="1">
    <source>
        <dbReference type="ARBA" id="ARBA00022478"/>
    </source>
</evidence>
<dbReference type="InterPro" id="IPR037068">
    <property type="entry name" value="DNA_primase_core_N_sf"/>
</dbReference>
<dbReference type="Pfam" id="PF13155">
    <property type="entry name" value="Toprim_2"/>
    <property type="match status" value="1"/>
</dbReference>
<evidence type="ECO:0000256" key="11">
    <source>
        <dbReference type="ARBA" id="ARBA00023163"/>
    </source>
</evidence>
<evidence type="ECO:0000256" key="3">
    <source>
        <dbReference type="ARBA" id="ARBA00022679"/>
    </source>
</evidence>
<dbReference type="InterPro" id="IPR016136">
    <property type="entry name" value="DNA_helicase_N/primase_C"/>
</dbReference>
<sequence>MRFINSRSAHPTAEPARQYLQKRGLSAEIVQRFAIGFAPPGWDNALKRFGNNSDNRALLLDAGMLVNNDQGRTYDRFRNRVMFPIRDKRGRVIGFGGRVLGNDTPKYLNSPETDIFHKGRQLYGLYEAQQHNAEPQRLLVVEGYMDVVALAQYDINYAVASLGTSTTTDHIHMLFRATNNVICCYDGDRAGRDAAWRALETAMPYITDGRQLRFMFLPDGEDPDTLVRKEGKEAFEARMEQALPLSLFLFNSLLPQVDLSTPDGSTQLAALALPLINQVPGDTHRIQLRQMLGLKLGIFDDSQLDRLMPKQAESGTVRPAPQLKRTTMRILIGLLVQNPDLAPLVPPLGGLDQKKLPGLGLFEELVNTCLSQPGLTTGQLLEHYRGTNSAATLEKLSMWDDIADKDIAEKTFTDSLNHMFDSMLKLRQEELIARDRTHGLSNEERRELWTLNQELAKK</sequence>
<dbReference type="GO" id="GO:0006269">
    <property type="term" value="P:DNA replication, synthesis of primer"/>
    <property type="evidence" value="ECO:0007669"/>
    <property type="project" value="UniProtKB-KW"/>
</dbReference>
<dbReference type="Pfam" id="PF08278">
    <property type="entry name" value="DnaG_DnaB_bind"/>
    <property type="match status" value="1"/>
</dbReference>
<keyword evidence="2" id="KW-0639">Primosome</keyword>
<evidence type="ECO:0000256" key="7">
    <source>
        <dbReference type="ARBA" id="ARBA00022771"/>
    </source>
</evidence>
<dbReference type="GO" id="GO:0008270">
    <property type="term" value="F:zinc ion binding"/>
    <property type="evidence" value="ECO:0007669"/>
    <property type="project" value="UniProtKB-KW"/>
</dbReference>
<proteinExistence type="predicted"/>
<reference evidence="13 14" key="1">
    <citation type="submission" date="2018-06" db="EMBL/GenBank/DDBJ databases">
        <authorList>
            <consortium name="Pathogen Informatics"/>
            <person name="Doyle S."/>
        </authorList>
    </citation>
    <scope>NUCLEOTIDE SEQUENCE [LARGE SCALE GENOMIC DNA]</scope>
    <source>
        <strain evidence="13 14">NCTC10786</strain>
    </source>
</reference>
<dbReference type="Gene3D" id="1.10.860.10">
    <property type="entry name" value="DNAb Helicase, Chain A"/>
    <property type="match status" value="1"/>
</dbReference>
<evidence type="ECO:0000256" key="6">
    <source>
        <dbReference type="ARBA" id="ARBA00022723"/>
    </source>
</evidence>
<name>A0A2X2WNN0_CITKO</name>
<dbReference type="SUPFAM" id="SSF117023">
    <property type="entry name" value="DNA primase DnaG, C-terminal domain"/>
    <property type="match status" value="1"/>
</dbReference>
<dbReference type="GO" id="GO:0003677">
    <property type="term" value="F:DNA binding"/>
    <property type="evidence" value="ECO:0007669"/>
    <property type="project" value="UniProtKB-KW"/>
</dbReference>
<dbReference type="PANTHER" id="PTHR30313">
    <property type="entry name" value="DNA PRIMASE"/>
    <property type="match status" value="1"/>
</dbReference>
<evidence type="ECO:0000313" key="14">
    <source>
        <dbReference type="Proteomes" id="UP000251584"/>
    </source>
</evidence>
<keyword evidence="6" id="KW-0479">Metal-binding</keyword>
<keyword evidence="4 13" id="KW-0548">Nucleotidyltransferase</keyword>
<keyword evidence="3 13" id="KW-0808">Transferase</keyword>
<dbReference type="GO" id="GO:1990077">
    <property type="term" value="C:primosome complex"/>
    <property type="evidence" value="ECO:0007669"/>
    <property type="project" value="UniProtKB-KW"/>
</dbReference>
<dbReference type="GO" id="GO:0000428">
    <property type="term" value="C:DNA-directed RNA polymerase complex"/>
    <property type="evidence" value="ECO:0007669"/>
    <property type="project" value="UniProtKB-KW"/>
</dbReference>
<dbReference type="InterPro" id="IPR019475">
    <property type="entry name" value="DNA_primase_DnaB-bd"/>
</dbReference>
<evidence type="ECO:0000256" key="2">
    <source>
        <dbReference type="ARBA" id="ARBA00022515"/>
    </source>
</evidence>
<dbReference type="PANTHER" id="PTHR30313:SF2">
    <property type="entry name" value="DNA PRIMASE"/>
    <property type="match status" value="1"/>
</dbReference>
<keyword evidence="8" id="KW-0862">Zinc</keyword>
<evidence type="ECO:0000256" key="8">
    <source>
        <dbReference type="ARBA" id="ARBA00022833"/>
    </source>
</evidence>
<dbReference type="Pfam" id="PF08275">
    <property type="entry name" value="DNAG_N"/>
    <property type="match status" value="1"/>
</dbReference>
<dbReference type="NCBIfam" id="TIGR01391">
    <property type="entry name" value="dnaG"/>
    <property type="match status" value="1"/>
</dbReference>
<evidence type="ECO:0000256" key="4">
    <source>
        <dbReference type="ARBA" id="ARBA00022695"/>
    </source>
</evidence>
<evidence type="ECO:0000256" key="9">
    <source>
        <dbReference type="ARBA" id="ARBA00022842"/>
    </source>
</evidence>
<dbReference type="FunFam" id="1.20.50.20:FF:000001">
    <property type="entry name" value="DNA primase"/>
    <property type="match status" value="1"/>
</dbReference>
<dbReference type="Proteomes" id="UP000251584">
    <property type="component" value="Unassembled WGS sequence"/>
</dbReference>
<keyword evidence="5" id="KW-0235">DNA replication</keyword>
<dbReference type="InterPro" id="IPR006171">
    <property type="entry name" value="TOPRIM_dom"/>
</dbReference>
<evidence type="ECO:0000259" key="12">
    <source>
        <dbReference type="PROSITE" id="PS50880"/>
    </source>
</evidence>
<organism evidence="13 14">
    <name type="scientific">Citrobacter koseri</name>
    <name type="common">Citrobacter diversus</name>
    <dbReference type="NCBI Taxonomy" id="545"/>
    <lineage>
        <taxon>Bacteria</taxon>
        <taxon>Pseudomonadati</taxon>
        <taxon>Pseudomonadota</taxon>
        <taxon>Gammaproteobacteria</taxon>
        <taxon>Enterobacterales</taxon>
        <taxon>Enterobacteriaceae</taxon>
        <taxon>Citrobacter</taxon>
    </lineage>
</organism>
<dbReference type="GO" id="GO:0005737">
    <property type="term" value="C:cytoplasm"/>
    <property type="evidence" value="ECO:0007669"/>
    <property type="project" value="TreeGrafter"/>
</dbReference>
<dbReference type="SUPFAM" id="SSF56731">
    <property type="entry name" value="DNA primase core"/>
    <property type="match status" value="1"/>
</dbReference>
<evidence type="ECO:0000256" key="10">
    <source>
        <dbReference type="ARBA" id="ARBA00023125"/>
    </source>
</evidence>
<dbReference type="InterPro" id="IPR034151">
    <property type="entry name" value="TOPRIM_DnaG_bac"/>
</dbReference>
<keyword evidence="1" id="KW-0240">DNA-directed RNA polymerase</keyword>
<dbReference type="FunFam" id="3.40.1360.10:FF:000002">
    <property type="entry name" value="DNA primase"/>
    <property type="match status" value="1"/>
</dbReference>
<dbReference type="AlphaFoldDB" id="A0A2X2WNN0"/>
<dbReference type="Gene3D" id="1.20.50.20">
    <property type="entry name" value="DnaG, RNA polymerase domain, helical bundle"/>
    <property type="match status" value="1"/>
</dbReference>
<feature type="domain" description="Toprim" evidence="12">
    <location>
        <begin position="136"/>
        <end position="218"/>
    </location>
</feature>
<keyword evidence="9" id="KW-0460">Magnesium</keyword>
<protein>
    <submittedName>
        <fullName evidence="13">DNA primase</fullName>
        <ecNumber evidence="13">2.7.7.-</ecNumber>
    </submittedName>
</protein>
<dbReference type="EC" id="2.7.7.-" evidence="13"/>
<dbReference type="EMBL" id="UAVY01000007">
    <property type="protein sequence ID" value="SQB37515.1"/>
    <property type="molecule type" value="Genomic_DNA"/>
</dbReference>
<dbReference type="Pfam" id="PF10410">
    <property type="entry name" value="DnaB_bind"/>
    <property type="match status" value="1"/>
</dbReference>
<dbReference type="Gene3D" id="3.40.1360.10">
    <property type="match status" value="1"/>
</dbReference>
<dbReference type="InterPro" id="IPR013173">
    <property type="entry name" value="DNA_primase_DnaG_DnaB-bd_dom"/>
</dbReference>
<dbReference type="SMART" id="SM00493">
    <property type="entry name" value="TOPRIM"/>
    <property type="match status" value="1"/>
</dbReference>
<dbReference type="SMART" id="SM00766">
    <property type="entry name" value="DnaG_DnaB_bind"/>
    <property type="match status" value="1"/>
</dbReference>
<dbReference type="InterPro" id="IPR013264">
    <property type="entry name" value="DNAG_N"/>
</dbReference>
<keyword evidence="10" id="KW-0238">DNA-binding</keyword>
<dbReference type="GO" id="GO:0016779">
    <property type="term" value="F:nucleotidyltransferase activity"/>
    <property type="evidence" value="ECO:0007669"/>
    <property type="project" value="UniProtKB-KW"/>
</dbReference>
<evidence type="ECO:0000313" key="13">
    <source>
        <dbReference type="EMBL" id="SQB37515.1"/>
    </source>
</evidence>